<feature type="transmembrane region" description="Helical" evidence="1">
    <location>
        <begin position="297"/>
        <end position="313"/>
    </location>
</feature>
<feature type="transmembrane region" description="Helical" evidence="1">
    <location>
        <begin position="188"/>
        <end position="212"/>
    </location>
</feature>
<feature type="transmembrane region" description="Helical" evidence="1">
    <location>
        <begin position="265"/>
        <end position="285"/>
    </location>
</feature>
<feature type="transmembrane region" description="Helical" evidence="1">
    <location>
        <begin position="320"/>
        <end position="342"/>
    </location>
</feature>
<gene>
    <name evidence="2" type="ORF">ACFQGP_01190</name>
</gene>
<protein>
    <submittedName>
        <fullName evidence="2">EpsG family protein</fullName>
    </submittedName>
</protein>
<keyword evidence="1" id="KW-0472">Membrane</keyword>
<feature type="transmembrane region" description="Helical" evidence="1">
    <location>
        <begin position="232"/>
        <end position="253"/>
    </location>
</feature>
<name>A0ABW1RBR6_9LACO</name>
<sequence length="358" mass="42074">MYLLAATTLTYILNLAASLRHFKKRWLEWLFVLCLIILMGANTNNADFFTYQWLYNAHIAYGEPGYRVLTWLGPHFGLDYQHFRLVLAAVFLIILYRGVKKLTQHSAAFMAFYFCYPFFLDLIQLRNFMMMALLVYASHFLLEKTYRNLALFTFFVLLGASFQVLGVLYLLVIPLYYFDSRNLWKIGLLSVVFLFSVVVMVPAFSQLLLSLLDQLHLSHLSLYFVQKVRLGYLPFWLFSIFDLVFTYYSYQYLTERQLLTPRQRQIIWLAFTFTVVGVLTMPLYTYEFSFARALRDVIPFMIVAFLTALDALPCKYYLRWLYIGIFMAYVAAVVYFEIVPLLHDTVIPAFSNNWLLGG</sequence>
<feature type="transmembrane region" description="Helical" evidence="1">
    <location>
        <begin position="149"/>
        <end position="176"/>
    </location>
</feature>
<accession>A0ABW1RBR6</accession>
<feature type="transmembrane region" description="Helical" evidence="1">
    <location>
        <begin position="26"/>
        <end position="43"/>
    </location>
</feature>
<feature type="transmembrane region" description="Helical" evidence="1">
    <location>
        <begin position="111"/>
        <end position="137"/>
    </location>
</feature>
<dbReference type="Proteomes" id="UP001596289">
    <property type="component" value="Unassembled WGS sequence"/>
</dbReference>
<feature type="transmembrane region" description="Helical" evidence="1">
    <location>
        <begin position="81"/>
        <end position="99"/>
    </location>
</feature>
<keyword evidence="1" id="KW-1133">Transmembrane helix</keyword>
<evidence type="ECO:0000313" key="2">
    <source>
        <dbReference type="EMBL" id="MFC6169203.1"/>
    </source>
</evidence>
<dbReference type="RefSeq" id="WP_125552587.1">
    <property type="nucleotide sequence ID" value="NZ_JBHSSL010000009.1"/>
</dbReference>
<dbReference type="EMBL" id="JBHSSL010000009">
    <property type="protein sequence ID" value="MFC6169203.1"/>
    <property type="molecule type" value="Genomic_DNA"/>
</dbReference>
<keyword evidence="1" id="KW-0812">Transmembrane</keyword>
<evidence type="ECO:0000256" key="1">
    <source>
        <dbReference type="SAM" id="Phobius"/>
    </source>
</evidence>
<dbReference type="Pfam" id="PF14897">
    <property type="entry name" value="EpsG"/>
    <property type="match status" value="1"/>
</dbReference>
<reference evidence="3" key="1">
    <citation type="journal article" date="2019" name="Int. J. Syst. Evol. Microbiol.">
        <title>The Global Catalogue of Microorganisms (GCM) 10K type strain sequencing project: providing services to taxonomists for standard genome sequencing and annotation.</title>
        <authorList>
            <consortium name="The Broad Institute Genomics Platform"/>
            <consortium name="The Broad Institute Genome Sequencing Center for Infectious Disease"/>
            <person name="Wu L."/>
            <person name="Ma J."/>
        </authorList>
    </citation>
    <scope>NUCLEOTIDE SEQUENCE [LARGE SCALE GENOMIC DNA]</scope>
    <source>
        <strain evidence="3">CCM 8904</strain>
    </source>
</reference>
<comment type="caution">
    <text evidence="2">The sequence shown here is derived from an EMBL/GenBank/DDBJ whole genome shotgun (WGS) entry which is preliminary data.</text>
</comment>
<dbReference type="InterPro" id="IPR049458">
    <property type="entry name" value="EpsG-like"/>
</dbReference>
<proteinExistence type="predicted"/>
<organism evidence="2 3">
    <name type="scientific">Loigolactobacillus jiayinensis</name>
    <dbReference type="NCBI Taxonomy" id="2486016"/>
    <lineage>
        <taxon>Bacteria</taxon>
        <taxon>Bacillati</taxon>
        <taxon>Bacillota</taxon>
        <taxon>Bacilli</taxon>
        <taxon>Lactobacillales</taxon>
        <taxon>Lactobacillaceae</taxon>
        <taxon>Loigolactobacillus</taxon>
    </lineage>
</organism>
<keyword evidence="3" id="KW-1185">Reference proteome</keyword>
<evidence type="ECO:0000313" key="3">
    <source>
        <dbReference type="Proteomes" id="UP001596289"/>
    </source>
</evidence>